<feature type="non-terminal residue" evidence="2">
    <location>
        <position position="1"/>
    </location>
</feature>
<dbReference type="OrthoDB" id="8065943at2759"/>
<accession>A0A8X6L1Q7</accession>
<feature type="region of interest" description="Disordered" evidence="1">
    <location>
        <begin position="344"/>
        <end position="428"/>
    </location>
</feature>
<evidence type="ECO:0008006" key="4">
    <source>
        <dbReference type="Google" id="ProtNLM"/>
    </source>
</evidence>
<evidence type="ECO:0000256" key="1">
    <source>
        <dbReference type="SAM" id="MobiDB-lite"/>
    </source>
</evidence>
<reference evidence="2" key="1">
    <citation type="submission" date="2020-07" db="EMBL/GenBank/DDBJ databases">
        <title>Multicomponent nature underlies the extraordinary mechanical properties of spider dragline silk.</title>
        <authorList>
            <person name="Kono N."/>
            <person name="Nakamura H."/>
            <person name="Mori M."/>
            <person name="Yoshida Y."/>
            <person name="Ohtoshi R."/>
            <person name="Malay A.D."/>
            <person name="Moran D.A.P."/>
            <person name="Tomita M."/>
            <person name="Numata K."/>
            <person name="Arakawa K."/>
        </authorList>
    </citation>
    <scope>NUCLEOTIDE SEQUENCE</scope>
</reference>
<dbReference type="EMBL" id="BMAO01014369">
    <property type="protein sequence ID" value="GFQ94520.1"/>
    <property type="molecule type" value="Genomic_DNA"/>
</dbReference>
<feature type="compositionally biased region" description="Polar residues" evidence="1">
    <location>
        <begin position="419"/>
        <end position="428"/>
    </location>
</feature>
<feature type="compositionally biased region" description="Basic and acidic residues" evidence="1">
    <location>
        <begin position="353"/>
        <end position="409"/>
    </location>
</feature>
<dbReference type="SUPFAM" id="SSF57756">
    <property type="entry name" value="Retrovirus zinc finger-like domains"/>
    <property type="match status" value="1"/>
</dbReference>
<comment type="caution">
    <text evidence="2">The sequence shown here is derived from an EMBL/GenBank/DDBJ whole genome shotgun (WGS) entry which is preliminary data.</text>
</comment>
<gene>
    <name evidence="2" type="ORF">TNCT_338661</name>
</gene>
<feature type="region of interest" description="Disordered" evidence="1">
    <location>
        <begin position="202"/>
        <end position="229"/>
    </location>
</feature>
<dbReference type="AlphaFoldDB" id="A0A8X6L1Q7"/>
<name>A0A8X6L1Q7_TRICU</name>
<evidence type="ECO:0000313" key="3">
    <source>
        <dbReference type="Proteomes" id="UP000887116"/>
    </source>
</evidence>
<keyword evidence="3" id="KW-1185">Reference proteome</keyword>
<evidence type="ECO:0000313" key="2">
    <source>
        <dbReference type="EMBL" id="GFQ94520.1"/>
    </source>
</evidence>
<dbReference type="InterPro" id="IPR036875">
    <property type="entry name" value="Znf_CCHC_sf"/>
</dbReference>
<dbReference type="GO" id="GO:0008270">
    <property type="term" value="F:zinc ion binding"/>
    <property type="evidence" value="ECO:0007669"/>
    <property type="project" value="InterPro"/>
</dbReference>
<dbReference type="Proteomes" id="UP000887116">
    <property type="component" value="Unassembled WGS sequence"/>
</dbReference>
<sequence>KSPQTSLSALTCLREKKQPTVSRLLGSRYDFVPGSSFADSSIVPGSSFADSSIVPGSSFADSSCVPGSSFADSSCVPGSSVADSSFVRVPVFRIPVSFRASFSLRPAVSSSGFLSGTVSLLKLIITSASLSTELFRNGILAKGKKADLVNVCEELGENVPPNSRVPDIKHIILESKNFNEEAVRIMLDRIIGERLEEAEAERQQLEHEAERQRLEREAEQQRLEREAEQQRLEREAEQRRLEREAEAEQRQIELQRLEIRRLELQAAPAATTPPGRTEEVHHKIPLAQITPKFDEKKDEMSLFLVNFERRAEMARVPREEWWLELKQPEELANKFDEFESLKDSLRNNHHGKKQNESRPSHNDKSRFQDNRRKLSDNHARFRDNRGKYNDNHGRSTENHTRFYDKRQTKTEPGGRGSMPAQSKTSGQKNFRCYECDSPDHLRNACPELRRSQGTEINTHSDTHPVHIVNEVPEEAIEYPDVDLQKFQDRSR</sequence>
<protein>
    <recommendedName>
        <fullName evidence="4">CCHC-type domain-containing protein</fullName>
    </recommendedName>
</protein>
<dbReference type="GO" id="GO:0003676">
    <property type="term" value="F:nucleic acid binding"/>
    <property type="evidence" value="ECO:0007669"/>
    <property type="project" value="InterPro"/>
</dbReference>
<organism evidence="2 3">
    <name type="scientific">Trichonephila clavata</name>
    <name type="common">Joro spider</name>
    <name type="synonym">Nephila clavata</name>
    <dbReference type="NCBI Taxonomy" id="2740835"/>
    <lineage>
        <taxon>Eukaryota</taxon>
        <taxon>Metazoa</taxon>
        <taxon>Ecdysozoa</taxon>
        <taxon>Arthropoda</taxon>
        <taxon>Chelicerata</taxon>
        <taxon>Arachnida</taxon>
        <taxon>Araneae</taxon>
        <taxon>Araneomorphae</taxon>
        <taxon>Entelegynae</taxon>
        <taxon>Araneoidea</taxon>
        <taxon>Nephilidae</taxon>
        <taxon>Trichonephila</taxon>
    </lineage>
</organism>
<proteinExistence type="predicted"/>